<name>A0A6F9XJ78_9LACO</name>
<evidence type="ECO:0000313" key="1">
    <source>
        <dbReference type="EMBL" id="GET05312.1"/>
    </source>
</evidence>
<reference evidence="1" key="1">
    <citation type="submission" date="2019-10" db="EMBL/GenBank/DDBJ databases">
        <title>Lactobacillus agilis SY212 Whole Genome Sequencing Project.</title>
        <authorList>
            <person name="Suzuki S."/>
            <person name="Endo A."/>
            <person name="Maeno S."/>
            <person name="Shiwa Y."/>
            <person name="Matsutani M."/>
            <person name="Kajikawa A."/>
        </authorList>
    </citation>
    <scope>NUCLEOTIDE SEQUENCE</scope>
    <source>
        <strain evidence="1">SY212</strain>
    </source>
</reference>
<dbReference type="AlphaFoldDB" id="A0A6F9XJ78"/>
<accession>A0A6F9XJ78</accession>
<organism evidence="1">
    <name type="scientific">Ligilactobacillus agilis</name>
    <dbReference type="NCBI Taxonomy" id="1601"/>
    <lineage>
        <taxon>Bacteria</taxon>
        <taxon>Bacillati</taxon>
        <taxon>Bacillota</taxon>
        <taxon>Bacilli</taxon>
        <taxon>Lactobacillales</taxon>
        <taxon>Lactobacillaceae</taxon>
        <taxon>Ligilactobacillus</taxon>
    </lineage>
</organism>
<proteinExistence type="predicted"/>
<protein>
    <submittedName>
        <fullName evidence="1">Uncharacterized protein</fullName>
    </submittedName>
</protein>
<comment type="caution">
    <text evidence="1">The sequence shown here is derived from an EMBL/GenBank/DDBJ whole genome shotgun (WGS) entry which is preliminary data.</text>
</comment>
<dbReference type="EMBL" id="BLAM01000054">
    <property type="protein sequence ID" value="GET05312.1"/>
    <property type="molecule type" value="Genomic_DNA"/>
</dbReference>
<dbReference type="Proteomes" id="UP000494265">
    <property type="component" value="Unassembled WGS sequence"/>
</dbReference>
<dbReference type="RefSeq" id="WP_172584165.1">
    <property type="nucleotide sequence ID" value="NZ_BLAM01000054.1"/>
</dbReference>
<sequence length="109" mass="13330">MVIEYYYSINGNWKLNTPVKDYFSDRWDAITLTRRELTLMRQILRHTNNRLEGLLYLHDKMWDMQRIDGDSYERLTKALIDNEFYVEHEREITQEEMETLYGGNNDERS</sequence>
<gene>
    <name evidence="1" type="ORF">SY212_03420</name>
</gene>